<dbReference type="EMBL" id="MVBN01000001">
    <property type="protein sequence ID" value="OOK83449.1"/>
    <property type="molecule type" value="Genomic_DNA"/>
</dbReference>
<keyword evidence="9" id="KW-1185">Reference proteome</keyword>
<feature type="domain" description="HTH iclR-type" evidence="4">
    <location>
        <begin position="10"/>
        <end position="71"/>
    </location>
</feature>
<gene>
    <name evidence="7" type="ORF">BZL29_1105</name>
    <name evidence="6" type="ORF">NIIDMKKI_50960</name>
</gene>
<dbReference type="InterPro" id="IPR036390">
    <property type="entry name" value="WH_DNA-bd_sf"/>
</dbReference>
<dbReference type="Pfam" id="PF09339">
    <property type="entry name" value="HTH_IclR"/>
    <property type="match status" value="1"/>
</dbReference>
<evidence type="ECO:0000256" key="2">
    <source>
        <dbReference type="ARBA" id="ARBA00023125"/>
    </source>
</evidence>
<dbReference type="PROSITE" id="PS51078">
    <property type="entry name" value="ICLR_ED"/>
    <property type="match status" value="1"/>
</dbReference>
<dbReference type="InterPro" id="IPR014757">
    <property type="entry name" value="Tscrpt_reg_IclR_C"/>
</dbReference>
<dbReference type="PROSITE" id="PS51077">
    <property type="entry name" value="HTH_ICLR"/>
    <property type="match status" value="1"/>
</dbReference>
<dbReference type="GO" id="GO:0003700">
    <property type="term" value="F:DNA-binding transcription factor activity"/>
    <property type="evidence" value="ECO:0007669"/>
    <property type="project" value="TreeGrafter"/>
</dbReference>
<evidence type="ECO:0000313" key="9">
    <source>
        <dbReference type="Proteomes" id="UP000516380"/>
    </source>
</evidence>
<evidence type="ECO:0000256" key="3">
    <source>
        <dbReference type="ARBA" id="ARBA00023163"/>
    </source>
</evidence>
<keyword evidence="3" id="KW-0804">Transcription</keyword>
<dbReference type="Proteomes" id="UP000188532">
    <property type="component" value="Unassembled WGS sequence"/>
</dbReference>
<dbReference type="GO" id="GO:0045892">
    <property type="term" value="P:negative regulation of DNA-templated transcription"/>
    <property type="evidence" value="ECO:0007669"/>
    <property type="project" value="TreeGrafter"/>
</dbReference>
<dbReference type="PANTHER" id="PTHR30136">
    <property type="entry name" value="HELIX-TURN-HELIX TRANSCRIPTIONAL REGULATOR, ICLR FAMILY"/>
    <property type="match status" value="1"/>
</dbReference>
<evidence type="ECO:0000259" key="4">
    <source>
        <dbReference type="PROSITE" id="PS51077"/>
    </source>
</evidence>
<evidence type="ECO:0000259" key="5">
    <source>
        <dbReference type="PROSITE" id="PS51078"/>
    </source>
</evidence>
<dbReference type="Proteomes" id="UP000516380">
    <property type="component" value="Chromosome"/>
</dbReference>
<dbReference type="AlphaFoldDB" id="A0A1V3XW44"/>
<reference evidence="6 9" key="2">
    <citation type="submission" date="2020-07" db="EMBL/GenBank/DDBJ databases">
        <title>Mycobacterium kansasii (former subtype) with zoonotic potential isolated from diseased indoor pet cat, Japan.</title>
        <authorList>
            <person name="Fukano H."/>
            <person name="Terazono T."/>
            <person name="Hoshino Y."/>
        </authorList>
    </citation>
    <scope>NUCLEOTIDE SEQUENCE [LARGE SCALE GENOMIC DNA]</scope>
    <source>
        <strain evidence="6 9">Kuro-I</strain>
    </source>
</reference>
<dbReference type="Pfam" id="PF01614">
    <property type="entry name" value="IclR_C"/>
    <property type="match status" value="1"/>
</dbReference>
<dbReference type="STRING" id="1768.B1T50_23780"/>
<reference evidence="7 8" key="1">
    <citation type="submission" date="2017-02" db="EMBL/GenBank/DDBJ databases">
        <title>Complete genome sequences of Mycobacterium kansasii strains isolated from rhesus macaques.</title>
        <authorList>
            <person name="Panda A."/>
            <person name="Nagaraj S."/>
            <person name="Zhao X."/>
            <person name="Tettelin H."/>
            <person name="Detolla L.J."/>
        </authorList>
    </citation>
    <scope>NUCLEOTIDE SEQUENCE [LARGE SCALE GENOMIC DNA]</scope>
    <source>
        <strain evidence="7 8">11-3469</strain>
    </source>
</reference>
<protein>
    <submittedName>
        <fullName evidence="7">Bacterial transcriptional regulator family protein</fullName>
    </submittedName>
</protein>
<dbReference type="RefSeq" id="WP_023372220.1">
    <property type="nucleotide sequence ID" value="NZ_BLYZ01000001.1"/>
</dbReference>
<keyword evidence="1" id="KW-0805">Transcription regulation</keyword>
<evidence type="ECO:0000313" key="6">
    <source>
        <dbReference type="EMBL" id="BCI89890.1"/>
    </source>
</evidence>
<dbReference type="InterPro" id="IPR029016">
    <property type="entry name" value="GAF-like_dom_sf"/>
</dbReference>
<dbReference type="SMART" id="SM00346">
    <property type="entry name" value="HTH_ICLR"/>
    <property type="match status" value="1"/>
</dbReference>
<evidence type="ECO:0000313" key="7">
    <source>
        <dbReference type="EMBL" id="OOK83449.1"/>
    </source>
</evidence>
<dbReference type="EMBL" id="AP023343">
    <property type="protein sequence ID" value="BCI89890.1"/>
    <property type="molecule type" value="Genomic_DNA"/>
</dbReference>
<dbReference type="SUPFAM" id="SSF55781">
    <property type="entry name" value="GAF domain-like"/>
    <property type="match status" value="1"/>
</dbReference>
<dbReference type="Gene3D" id="1.10.10.10">
    <property type="entry name" value="Winged helix-like DNA-binding domain superfamily/Winged helix DNA-binding domain"/>
    <property type="match status" value="1"/>
</dbReference>
<dbReference type="InterPro" id="IPR050707">
    <property type="entry name" value="HTH_MetabolicPath_Reg"/>
</dbReference>
<dbReference type="InterPro" id="IPR036388">
    <property type="entry name" value="WH-like_DNA-bd_sf"/>
</dbReference>
<dbReference type="GeneID" id="29697105"/>
<evidence type="ECO:0000313" key="8">
    <source>
        <dbReference type="Proteomes" id="UP000188532"/>
    </source>
</evidence>
<sequence length="249" mass="26618">MAGNTSIPGITVTSRIMAVLSAFDEEHRSLTLTELAARARIPVPTAHRLIGELVVGGALHRRDDGHYVVGPLLWQAGLLAPVEGGLQYLAEPFMHDIYAATLATVHLAVRDGDEVLYIERMAGRTSVPILSRAGSRLPMHATGVGKVLLAYAPPEVQATVLAKLTRITPYTITRADVLRAQLERIRRDGLATTSEEMSIGACSLAVPVERSSDGRVVAAIGVVVSTLKRDRQRLLGALQVAARGIGRLA</sequence>
<dbReference type="PANTHER" id="PTHR30136:SF24">
    <property type="entry name" value="HTH-TYPE TRANSCRIPTIONAL REPRESSOR ALLR"/>
    <property type="match status" value="1"/>
</dbReference>
<dbReference type="InterPro" id="IPR005471">
    <property type="entry name" value="Tscrpt_reg_IclR_N"/>
</dbReference>
<proteinExistence type="predicted"/>
<feature type="domain" description="IclR-ED" evidence="5">
    <location>
        <begin position="72"/>
        <end position="249"/>
    </location>
</feature>
<evidence type="ECO:0000256" key="1">
    <source>
        <dbReference type="ARBA" id="ARBA00023015"/>
    </source>
</evidence>
<dbReference type="SUPFAM" id="SSF46785">
    <property type="entry name" value="Winged helix' DNA-binding domain"/>
    <property type="match status" value="1"/>
</dbReference>
<accession>A0A1V3XW44</accession>
<name>A0A1V3XW44_MYCKA</name>
<keyword evidence="2" id="KW-0238">DNA-binding</keyword>
<dbReference type="GO" id="GO:0003677">
    <property type="term" value="F:DNA binding"/>
    <property type="evidence" value="ECO:0007669"/>
    <property type="project" value="UniProtKB-KW"/>
</dbReference>
<dbReference type="Gene3D" id="3.30.450.40">
    <property type="match status" value="1"/>
</dbReference>
<organism evidence="7 8">
    <name type="scientific">Mycobacterium kansasii</name>
    <dbReference type="NCBI Taxonomy" id="1768"/>
    <lineage>
        <taxon>Bacteria</taxon>
        <taxon>Bacillati</taxon>
        <taxon>Actinomycetota</taxon>
        <taxon>Actinomycetes</taxon>
        <taxon>Mycobacteriales</taxon>
        <taxon>Mycobacteriaceae</taxon>
        <taxon>Mycobacterium</taxon>
    </lineage>
</organism>